<evidence type="ECO:0000259" key="9">
    <source>
        <dbReference type="Pfam" id="PF02706"/>
    </source>
</evidence>
<evidence type="ECO:0000256" key="8">
    <source>
        <dbReference type="SAM" id="Phobius"/>
    </source>
</evidence>
<dbReference type="Proteomes" id="UP000661607">
    <property type="component" value="Unassembled WGS sequence"/>
</dbReference>
<dbReference type="RefSeq" id="WP_192778062.1">
    <property type="nucleotide sequence ID" value="NZ_BAAASY010000006.1"/>
</dbReference>
<feature type="compositionally biased region" description="Basic and acidic residues" evidence="7">
    <location>
        <begin position="545"/>
        <end position="558"/>
    </location>
</feature>
<keyword evidence="6 8" id="KW-0472">Membrane</keyword>
<proteinExistence type="inferred from homology"/>
<evidence type="ECO:0000313" key="10">
    <source>
        <dbReference type="EMBL" id="MBE1563498.1"/>
    </source>
</evidence>
<evidence type="ECO:0000256" key="6">
    <source>
        <dbReference type="ARBA" id="ARBA00023136"/>
    </source>
</evidence>
<feature type="compositionally biased region" description="Gly residues" evidence="7">
    <location>
        <begin position="492"/>
        <end position="505"/>
    </location>
</feature>
<name>A0ABR9KN97_9ACTN</name>
<feature type="region of interest" description="Disordered" evidence="7">
    <location>
        <begin position="435"/>
        <end position="570"/>
    </location>
</feature>
<feature type="domain" description="Polysaccharide chain length determinant N-terminal" evidence="9">
    <location>
        <begin position="12"/>
        <end position="91"/>
    </location>
</feature>
<accession>A0ABR9KN97</accession>
<comment type="caution">
    <text evidence="10">The sequence shown here is derived from an EMBL/GenBank/DDBJ whole genome shotgun (WGS) entry which is preliminary data.</text>
</comment>
<evidence type="ECO:0000313" key="11">
    <source>
        <dbReference type="Proteomes" id="UP000661607"/>
    </source>
</evidence>
<feature type="transmembrane region" description="Helical" evidence="8">
    <location>
        <begin position="26"/>
        <end position="45"/>
    </location>
</feature>
<protein>
    <submittedName>
        <fullName evidence="10">Capsular polysaccharide biosynthesis protein</fullName>
    </submittedName>
</protein>
<evidence type="ECO:0000256" key="4">
    <source>
        <dbReference type="ARBA" id="ARBA00022692"/>
    </source>
</evidence>
<comment type="subcellular location">
    <subcellularLocation>
        <location evidence="1">Cell membrane</location>
        <topology evidence="1">Multi-pass membrane protein</topology>
    </subcellularLocation>
</comment>
<evidence type="ECO:0000256" key="7">
    <source>
        <dbReference type="SAM" id="MobiDB-lite"/>
    </source>
</evidence>
<dbReference type="PANTHER" id="PTHR32309:SF31">
    <property type="entry name" value="CAPSULAR EXOPOLYSACCHARIDE FAMILY"/>
    <property type="match status" value="1"/>
</dbReference>
<dbReference type="InterPro" id="IPR050445">
    <property type="entry name" value="Bact_polysacc_biosynth/exp"/>
</dbReference>
<keyword evidence="3" id="KW-1003">Cell membrane</keyword>
<reference evidence="10 11" key="1">
    <citation type="submission" date="2020-10" db="EMBL/GenBank/DDBJ databases">
        <title>Sequencing the genomes of 1000 actinobacteria strains.</title>
        <authorList>
            <person name="Klenk H.-P."/>
        </authorList>
    </citation>
    <scope>NUCLEOTIDE SEQUENCE [LARGE SCALE GENOMIC DNA]</scope>
    <source>
        <strain evidence="10 11">DSM 43748</strain>
    </source>
</reference>
<dbReference type="PANTHER" id="PTHR32309">
    <property type="entry name" value="TYROSINE-PROTEIN KINASE"/>
    <property type="match status" value="1"/>
</dbReference>
<feature type="compositionally biased region" description="Low complexity" evidence="7">
    <location>
        <begin position="469"/>
        <end position="491"/>
    </location>
</feature>
<keyword evidence="11" id="KW-1185">Reference proteome</keyword>
<evidence type="ECO:0000256" key="5">
    <source>
        <dbReference type="ARBA" id="ARBA00022989"/>
    </source>
</evidence>
<comment type="similarity">
    <text evidence="2">Belongs to the CpsC/CapA family.</text>
</comment>
<organism evidence="10 11">
    <name type="scientific">Nonomuraea africana</name>
    <dbReference type="NCBI Taxonomy" id="46171"/>
    <lineage>
        <taxon>Bacteria</taxon>
        <taxon>Bacillati</taxon>
        <taxon>Actinomycetota</taxon>
        <taxon>Actinomycetes</taxon>
        <taxon>Streptosporangiales</taxon>
        <taxon>Streptosporangiaceae</taxon>
        <taxon>Nonomuraea</taxon>
    </lineage>
</organism>
<evidence type="ECO:0000256" key="1">
    <source>
        <dbReference type="ARBA" id="ARBA00004651"/>
    </source>
</evidence>
<evidence type="ECO:0000256" key="2">
    <source>
        <dbReference type="ARBA" id="ARBA00006683"/>
    </source>
</evidence>
<keyword evidence="4 8" id="KW-0812">Transmembrane</keyword>
<keyword evidence="5 8" id="KW-1133">Transmembrane helix</keyword>
<sequence>MSPDLHPHRSGVDLAEHVSLLRRRKAVFLVCLLTGVLGGVTLLRLTPPSYTATTQVLVAATGVQEQPNQVTGRQREALNLDTEAQVAQSAVVAAKAATLLKVTPSPPEVTVPPNSSVLSIAVTEATPAKAAAQSRAYAEAYLAHRTETAQAALATQLKALLAKLKQVNTSLGKVVEELSELRRGTAEHTIAAQRQNVLSRQVYSLTMKYDALKTVAVTPGYVISQAAEPTAPSAPSLPLYLGSGLMLGLLTGAAAAYGRDRLDTRLRGSDDVERLTGLPVLADLSGPADPATMHDLASSVVAGCPGSHLLVRAVPSSMGTAAVEPLAGRTSVQVLDGSDVGDLARAEGALLVIGVPAARAGDVALAVRRLERHGVQIIGAVTVAADHTSTAPARAGSAALGVTSSPARARTRSQGGSAGDVLGGTVPAAFGAAGAPVSADPAPADPVPADPVQACPVPAGSTGPGGSTVTGSADFGRTADSTGSTGSTGSMGAAGAGSAGSGLGRSGEALGRQVNGVSPVTGDVLSSRRTAAPSPGRPDSPLGRAAHEHVNGGRRTEAAETSPIPQVSDT</sequence>
<dbReference type="EMBL" id="JADBEF010000001">
    <property type="protein sequence ID" value="MBE1563498.1"/>
    <property type="molecule type" value="Genomic_DNA"/>
</dbReference>
<feature type="region of interest" description="Disordered" evidence="7">
    <location>
        <begin position="395"/>
        <end position="421"/>
    </location>
</feature>
<dbReference type="Pfam" id="PF02706">
    <property type="entry name" value="Wzz"/>
    <property type="match status" value="1"/>
</dbReference>
<dbReference type="InterPro" id="IPR003856">
    <property type="entry name" value="LPS_length_determ_N"/>
</dbReference>
<feature type="compositionally biased region" description="Low complexity" evidence="7">
    <location>
        <begin position="450"/>
        <end position="461"/>
    </location>
</feature>
<evidence type="ECO:0000256" key="3">
    <source>
        <dbReference type="ARBA" id="ARBA00022475"/>
    </source>
</evidence>
<gene>
    <name evidence="10" type="ORF">H4W81_006277</name>
</gene>